<dbReference type="AlphaFoldDB" id="A0A4R4W573"/>
<keyword evidence="2" id="KW-1185">Reference proteome</keyword>
<comment type="caution">
    <text evidence="1">The sequence shown here is derived from an EMBL/GenBank/DDBJ whole genome shotgun (WGS) entry which is preliminary data.</text>
</comment>
<proteinExistence type="predicted"/>
<dbReference type="RefSeq" id="WP_132327171.1">
    <property type="nucleotide sequence ID" value="NZ_SMKR01000256.1"/>
</dbReference>
<dbReference type="Pfam" id="PF00805">
    <property type="entry name" value="Pentapeptide"/>
    <property type="match status" value="1"/>
</dbReference>
<name>A0A4R4W573_9ACTN</name>
<dbReference type="InterPro" id="IPR001646">
    <property type="entry name" value="5peptide_repeat"/>
</dbReference>
<reference evidence="1 2" key="1">
    <citation type="submission" date="2019-02" db="EMBL/GenBank/DDBJ databases">
        <title>Draft genome sequences of novel Actinobacteria.</title>
        <authorList>
            <person name="Sahin N."/>
            <person name="Ay H."/>
            <person name="Saygin H."/>
        </authorList>
    </citation>
    <scope>NUCLEOTIDE SEQUENCE [LARGE SCALE GENOMIC DNA]</scope>
    <source>
        <strain evidence="1 2">16K104</strain>
    </source>
</reference>
<dbReference type="Gene3D" id="2.160.20.80">
    <property type="entry name" value="E3 ubiquitin-protein ligase SopA"/>
    <property type="match status" value="1"/>
</dbReference>
<dbReference type="PANTHER" id="PTHR14136:SF37">
    <property type="entry name" value="PENTAPEPTIDE REPEAT-CONTAINING PROTEIN"/>
    <property type="match status" value="1"/>
</dbReference>
<dbReference type="Proteomes" id="UP000295172">
    <property type="component" value="Unassembled WGS sequence"/>
</dbReference>
<protein>
    <submittedName>
        <fullName evidence="1">Pentapeptide repeat-containing protein</fullName>
    </submittedName>
</protein>
<organism evidence="1 2">
    <name type="scientific">Kribbella turkmenica</name>
    <dbReference type="NCBI Taxonomy" id="2530375"/>
    <lineage>
        <taxon>Bacteria</taxon>
        <taxon>Bacillati</taxon>
        <taxon>Actinomycetota</taxon>
        <taxon>Actinomycetes</taxon>
        <taxon>Propionibacteriales</taxon>
        <taxon>Kribbellaceae</taxon>
        <taxon>Kribbella</taxon>
    </lineage>
</organism>
<evidence type="ECO:0000313" key="1">
    <source>
        <dbReference type="EMBL" id="TDD13748.1"/>
    </source>
</evidence>
<dbReference type="SUPFAM" id="SSF141571">
    <property type="entry name" value="Pentapeptide repeat-like"/>
    <property type="match status" value="1"/>
</dbReference>
<evidence type="ECO:0000313" key="2">
    <source>
        <dbReference type="Proteomes" id="UP000295172"/>
    </source>
</evidence>
<dbReference type="OrthoDB" id="154708at2"/>
<accession>A0A4R4W573</accession>
<dbReference type="EMBL" id="SMKR01000256">
    <property type="protein sequence ID" value="TDD13748.1"/>
    <property type="molecule type" value="Genomic_DNA"/>
</dbReference>
<dbReference type="InterPro" id="IPR051082">
    <property type="entry name" value="Pentapeptide-BTB/POZ_domain"/>
</dbReference>
<gene>
    <name evidence="1" type="ORF">E1218_34110</name>
</gene>
<sequence>MPNRTDLKADCGSCFGLCCVALTFSRSADFAIDKSAGEPCPNLDDGFRCTIHSRLRAEGFQGCTVYDCFGAGQELSRRAGKSWREQPGPEMFAALPILRQLHELLWYLTEALEHKAFEAELTAAIARVEAVGRTADLSTVDVVAERAAVNQLLLKTSELVRGTQPKKKERRGADLIGARLRAADLSKSNLRGAYLIGADLRDADLRRADLIGADLRDTDLRGADLTGALFLTQAQVNAARGDRATKLPHALSRPSHWNAAGG</sequence>
<dbReference type="PANTHER" id="PTHR14136">
    <property type="entry name" value="BTB_POZ DOMAIN-CONTAINING PROTEIN KCTD9"/>
    <property type="match status" value="1"/>
</dbReference>